<feature type="compositionally biased region" description="Basic and acidic residues" evidence="1">
    <location>
        <begin position="60"/>
        <end position="84"/>
    </location>
</feature>
<gene>
    <name evidence="2" type="ORF">B0H15DRAFT_956228</name>
</gene>
<feature type="compositionally biased region" description="Basic and acidic residues" evidence="1">
    <location>
        <begin position="1275"/>
        <end position="1285"/>
    </location>
</feature>
<feature type="compositionally biased region" description="Low complexity" evidence="1">
    <location>
        <begin position="262"/>
        <end position="273"/>
    </location>
</feature>
<feature type="region of interest" description="Disordered" evidence="1">
    <location>
        <begin position="381"/>
        <end position="409"/>
    </location>
</feature>
<name>A0AAD6TPQ0_9AGAR</name>
<feature type="compositionally biased region" description="Basic and acidic residues" evidence="1">
    <location>
        <begin position="905"/>
        <end position="920"/>
    </location>
</feature>
<reference evidence="2" key="1">
    <citation type="submission" date="2023-03" db="EMBL/GenBank/DDBJ databases">
        <title>Massive genome expansion in bonnet fungi (Mycena s.s.) driven by repeated elements and novel gene families across ecological guilds.</title>
        <authorList>
            <consortium name="Lawrence Berkeley National Laboratory"/>
            <person name="Harder C.B."/>
            <person name="Miyauchi S."/>
            <person name="Viragh M."/>
            <person name="Kuo A."/>
            <person name="Thoen E."/>
            <person name="Andreopoulos B."/>
            <person name="Lu D."/>
            <person name="Skrede I."/>
            <person name="Drula E."/>
            <person name="Henrissat B."/>
            <person name="Morin E."/>
            <person name="Kohler A."/>
            <person name="Barry K."/>
            <person name="LaButti K."/>
            <person name="Morin E."/>
            <person name="Salamov A."/>
            <person name="Lipzen A."/>
            <person name="Mereny Z."/>
            <person name="Hegedus B."/>
            <person name="Baldrian P."/>
            <person name="Stursova M."/>
            <person name="Weitz H."/>
            <person name="Taylor A."/>
            <person name="Grigoriev I.V."/>
            <person name="Nagy L.G."/>
            <person name="Martin F."/>
            <person name="Kauserud H."/>
        </authorList>
    </citation>
    <scope>NUCLEOTIDE SEQUENCE</scope>
    <source>
        <strain evidence="2">CBHHK173m</strain>
    </source>
</reference>
<feature type="region of interest" description="Disordered" evidence="1">
    <location>
        <begin position="262"/>
        <end position="358"/>
    </location>
</feature>
<evidence type="ECO:0000256" key="1">
    <source>
        <dbReference type="SAM" id="MobiDB-lite"/>
    </source>
</evidence>
<feature type="region of interest" description="Disordered" evidence="1">
    <location>
        <begin position="852"/>
        <end position="958"/>
    </location>
</feature>
<feature type="compositionally biased region" description="Low complexity" evidence="1">
    <location>
        <begin position="1228"/>
        <end position="1241"/>
    </location>
</feature>
<dbReference type="EMBL" id="JARJCN010000090">
    <property type="protein sequence ID" value="KAJ7075732.1"/>
    <property type="molecule type" value="Genomic_DNA"/>
</dbReference>
<feature type="region of interest" description="Disordered" evidence="1">
    <location>
        <begin position="1178"/>
        <end position="1308"/>
    </location>
</feature>
<comment type="caution">
    <text evidence="2">The sequence shown here is derived from an EMBL/GenBank/DDBJ whole genome shotgun (WGS) entry which is preliminary data.</text>
</comment>
<proteinExistence type="predicted"/>
<organism evidence="2 3">
    <name type="scientific">Mycena belliarum</name>
    <dbReference type="NCBI Taxonomy" id="1033014"/>
    <lineage>
        <taxon>Eukaryota</taxon>
        <taxon>Fungi</taxon>
        <taxon>Dikarya</taxon>
        <taxon>Basidiomycota</taxon>
        <taxon>Agaricomycotina</taxon>
        <taxon>Agaricomycetes</taxon>
        <taxon>Agaricomycetidae</taxon>
        <taxon>Agaricales</taxon>
        <taxon>Marasmiineae</taxon>
        <taxon>Mycenaceae</taxon>
        <taxon>Mycena</taxon>
    </lineage>
</organism>
<feature type="compositionally biased region" description="Low complexity" evidence="1">
    <location>
        <begin position="315"/>
        <end position="342"/>
    </location>
</feature>
<feature type="compositionally biased region" description="Basic residues" evidence="1">
    <location>
        <begin position="881"/>
        <end position="892"/>
    </location>
</feature>
<keyword evidence="3" id="KW-1185">Reference proteome</keyword>
<sequence length="1308" mass="140509">MPPSKPQIDVETKKARRQASLQRYAANQIADIIPSALRSKPPTPAQQDGKLAAQKKYRTNHRDAIHNTDALRRASKRKERDSIKTYRKAAPPHQAKNERRLAGSQRKIPSKPSAQDHNKYWEEWSPSSSESGSESGFEDNGGSSAIPSKVFYADGWAPLSPLLCVPDYFHDINHPLTIPEHMAKPGSKFFAIFEGEDRGIYFESFQVQEILRKAPETQFVTDSSWIGITTKWRDHCARDHDHFDEWFSLSSRSSSPLGTCSAFDTSPAATPTPSRTPSPDPYPLLSKAIPFYETPARNPNGAPESPKKPLKKPLNDLGPPKKAVASRSASSASSLSSASSGGARRRREPQWAGVKGSPELRFPRPILAEESSWPPFPARLLPEMGLFPPDPTPPHRRRSPVSGPPEQPSALESCARVSVAVEVVPVAEIGDVEVPLATPEEGAPLLLYAVSVHRLLFKKRAEAFKLFEATEGAEVHLASSIEEVDDFFCEADSVSARLWVYAASSSATSAHAARHPGRVVQEARGRKKGQPLSDIQKAKRSAADVERAIKGEELAADVDEFYAFRAQTMVDLAAKHGRSIDYIRTLLTNSSQYKQTREISLRNAVIHDIAVKAKEDGETHHITELHKLADAVLAKGVSPEDEASMIQALRDAREERRMGIRASNVAAATDTRATAARIQEELTALFERTGTRGFAFVSRGHSDDANMPTFAQSGDALAFCVEIFERPALEILQLFELWSCTRKQENIARDTRKSLCHDIAGLIESKLRDLVKDKMVKMEYVNYDVNICERWGVIIEGYPPDIDFVCPAKIKQIEILRGLRDGWRRGSIRWVKMTEDDVNDLAEDLAERRASNGGVIKKRNPRSDMGGRHKSAGNSKGRATSGRRKSTSKNKGRATSSSDESSADEGEHQADNDDCGRDDEGSVNVRPATTTRSPPISLPTASPPSSTPASAFEHPGTAGAFSMHPAAAAFELPSADDTSSTHAAAAAFELPSADDTSSTHAAAAAFELPSADDTSSTHAATTIFEDPSAAFEHPSAAGAFPVHPAAAASELPSANNNTFAFPSAAAASSNAAGGPLLMIDPTTIDIDWDHFDYDSMPPFDPSTFIFSADTPHAPGLGSSAARATPPPAATAPATAADTTRAAAAGTAPAAATLAVHAPGSQSVPVPRAVTFALPSTTPTFVAYRPPGTPLGDRSNTSAMKGSNKRKAPDDGGAQGPAKKIRKPRSDLGTTRGPRVPGTGSTAPTSQAPRRPAKARAPSGAPRGSAGTSQATKARGRNDSTTERVKQQMAERAAATRASAAVNAQLPPR</sequence>
<protein>
    <submittedName>
        <fullName evidence="2">Uncharacterized protein</fullName>
    </submittedName>
</protein>
<feature type="region of interest" description="Disordered" evidence="1">
    <location>
        <begin position="1115"/>
        <end position="1136"/>
    </location>
</feature>
<evidence type="ECO:0000313" key="3">
    <source>
        <dbReference type="Proteomes" id="UP001222325"/>
    </source>
</evidence>
<feature type="region of interest" description="Disordered" evidence="1">
    <location>
        <begin position="32"/>
        <end position="118"/>
    </location>
</feature>
<feature type="compositionally biased region" description="Low complexity" evidence="1">
    <location>
        <begin position="1289"/>
        <end position="1308"/>
    </location>
</feature>
<dbReference type="Proteomes" id="UP001222325">
    <property type="component" value="Unassembled WGS sequence"/>
</dbReference>
<accession>A0AAD6TPQ0</accession>
<evidence type="ECO:0000313" key="2">
    <source>
        <dbReference type="EMBL" id="KAJ7075732.1"/>
    </source>
</evidence>